<keyword evidence="3" id="KW-0547">Nucleotide-binding</keyword>
<evidence type="ECO:0000259" key="6">
    <source>
        <dbReference type="PROSITE" id="PS50893"/>
    </source>
</evidence>
<dbReference type="InterPro" id="IPR003593">
    <property type="entry name" value="AAA+_ATPase"/>
</dbReference>
<keyword evidence="1" id="KW-1003">Cell membrane</keyword>
<accession>A0ABV0FI09</accession>
<keyword evidence="2" id="KW-0677">Repeat</keyword>
<evidence type="ECO:0000256" key="3">
    <source>
        <dbReference type="ARBA" id="ARBA00022741"/>
    </source>
</evidence>
<keyword evidence="1" id="KW-0472">Membrane</keyword>
<organism evidence="7 8">
    <name type="scientific">Chromobacterium vaccinii</name>
    <dbReference type="NCBI Taxonomy" id="1108595"/>
    <lineage>
        <taxon>Bacteria</taxon>
        <taxon>Pseudomonadati</taxon>
        <taxon>Pseudomonadota</taxon>
        <taxon>Betaproteobacteria</taxon>
        <taxon>Neisseriales</taxon>
        <taxon>Chromobacteriaceae</taxon>
        <taxon>Chromobacterium</taxon>
    </lineage>
</organism>
<dbReference type="SMART" id="SM00382">
    <property type="entry name" value="AAA"/>
    <property type="match status" value="2"/>
</dbReference>
<keyword evidence="8" id="KW-1185">Reference proteome</keyword>
<dbReference type="Pfam" id="PF00005">
    <property type="entry name" value="ABC_tran"/>
    <property type="match status" value="2"/>
</dbReference>
<dbReference type="PROSITE" id="PS00211">
    <property type="entry name" value="ABC_TRANSPORTER_1"/>
    <property type="match status" value="1"/>
</dbReference>
<dbReference type="PANTHER" id="PTHR19211">
    <property type="entry name" value="ATP-BINDING TRANSPORT PROTEIN-RELATED"/>
    <property type="match status" value="1"/>
</dbReference>
<feature type="domain" description="ABC transporter" evidence="6">
    <location>
        <begin position="11"/>
        <end position="243"/>
    </location>
</feature>
<comment type="caution">
    <text evidence="7">The sequence shown here is derived from an EMBL/GenBank/DDBJ whole genome shotgun (WGS) entry which is preliminary data.</text>
</comment>
<dbReference type="EMBL" id="JBDOJC010000001">
    <property type="protein sequence ID" value="MEO2219581.1"/>
    <property type="molecule type" value="Genomic_DNA"/>
</dbReference>
<feature type="region of interest" description="Disordered" evidence="5">
    <location>
        <begin position="243"/>
        <end position="306"/>
    </location>
</feature>
<proteinExistence type="predicted"/>
<dbReference type="InterPro" id="IPR017871">
    <property type="entry name" value="ABC_transporter-like_CS"/>
</dbReference>
<keyword evidence="4 7" id="KW-0067">ATP-binding</keyword>
<evidence type="ECO:0000313" key="8">
    <source>
        <dbReference type="Proteomes" id="UP001455709"/>
    </source>
</evidence>
<dbReference type="Gene3D" id="3.40.50.300">
    <property type="entry name" value="P-loop containing nucleotide triphosphate hydrolases"/>
    <property type="match status" value="2"/>
</dbReference>
<dbReference type="PROSITE" id="PS50893">
    <property type="entry name" value="ABC_TRANSPORTER_2"/>
    <property type="match status" value="2"/>
</dbReference>
<dbReference type="InterPro" id="IPR003439">
    <property type="entry name" value="ABC_transporter-like_ATP-bd"/>
</dbReference>
<evidence type="ECO:0000256" key="4">
    <source>
        <dbReference type="ARBA" id="ARBA00022840"/>
    </source>
</evidence>
<evidence type="ECO:0000313" key="7">
    <source>
        <dbReference type="EMBL" id="MEO2219581.1"/>
    </source>
</evidence>
<dbReference type="InterPro" id="IPR027417">
    <property type="entry name" value="P-loop_NTPase"/>
</dbReference>
<dbReference type="Proteomes" id="UP001455709">
    <property type="component" value="Unassembled WGS sequence"/>
</dbReference>
<name>A0ABV0FI09_9NEIS</name>
<dbReference type="InterPro" id="IPR050611">
    <property type="entry name" value="ABCF"/>
</dbReference>
<gene>
    <name evidence="7" type="ORF">ABGV49_21215</name>
</gene>
<feature type="domain" description="ABC transporter" evidence="6">
    <location>
        <begin position="339"/>
        <end position="551"/>
    </location>
</feature>
<evidence type="ECO:0000256" key="1">
    <source>
        <dbReference type="ARBA" id="ARBA00022475"/>
    </source>
</evidence>
<dbReference type="PANTHER" id="PTHR19211:SF6">
    <property type="entry name" value="BLL7188 PROTEIN"/>
    <property type="match status" value="1"/>
</dbReference>
<reference evidence="7 8" key="1">
    <citation type="submission" date="2024-05" db="EMBL/GenBank/DDBJ databases">
        <authorList>
            <person name="De Oliveira J.P."/>
            <person name="Noriler S.A."/>
            <person name="De Oliveira A.G."/>
            <person name="Sipoli D.S."/>
        </authorList>
    </citation>
    <scope>NUCLEOTIDE SEQUENCE [LARGE SCALE GENOMIC DNA]</scope>
    <source>
        <strain evidence="7 8">LABIM189</strain>
    </source>
</reference>
<dbReference type="RefSeq" id="WP_347372063.1">
    <property type="nucleotide sequence ID" value="NZ_JBDOJC010000001.1"/>
</dbReference>
<protein>
    <submittedName>
        <fullName evidence="7">ATP-binding cassette domain-containing protein</fullName>
    </submittedName>
</protein>
<dbReference type="GO" id="GO:0005524">
    <property type="term" value="F:ATP binding"/>
    <property type="evidence" value="ECO:0007669"/>
    <property type="project" value="UniProtKB-KW"/>
</dbReference>
<dbReference type="SUPFAM" id="SSF52540">
    <property type="entry name" value="P-loop containing nucleoside triphosphate hydrolases"/>
    <property type="match status" value="2"/>
</dbReference>
<feature type="compositionally biased region" description="Basic and acidic residues" evidence="5">
    <location>
        <begin position="251"/>
        <end position="278"/>
    </location>
</feature>
<evidence type="ECO:0000256" key="5">
    <source>
        <dbReference type="SAM" id="MobiDB-lite"/>
    </source>
</evidence>
<evidence type="ECO:0000256" key="2">
    <source>
        <dbReference type="ARBA" id="ARBA00022737"/>
    </source>
</evidence>
<sequence>MTTWSIRMPLLQIQQLQYALPDGSQPFPALNHAFPFRRTGLVGRNGCGKSLLGQLLAGQLAPHAGHVLREGGIHRLPQELDPDTHPTAAHLAGMAETLAALQRVRGGSLDERDYQLLQDRWDCESSFQQLLSDAGLNGMSPDTPSAALSGGERQRIALRAALRSGADWLILDEPSNHLDLPRRASLRDSLRHWTAGLVLISHDASLLEWMDDIAELSRHGLRGYGCGYAGYLIEQDRMRSLSQSQLQAQRQAERQLKRRQQQERERQQKRANRGERQAEQGNQSKLITDAQKDRSQQSQGKLLLRQQHARERQRAILLEAQARTDDASPPSFSAPDCELPAAKLALELEGVRLPRGARAPIDLRLAGPERLAIVGANGSGKSTLLRVIAGQLQPSSGLLRRHVAAGWLDQHAGSAQPGLSPCQWLQSLSPGMSETDARIRLAQLGLSAEQASRPSAALSGGEAMRVALAATLCATPAPQLLLLDEPDNHLDRDSRDALLAMLAPYRGALLAVSHNLDFLAKLRPDRWLWLKTDSPHAWFDGVPQEMLATLGW</sequence>